<dbReference type="AlphaFoldDB" id="A0A1H8QXN5"/>
<keyword evidence="2" id="KW-0560">Oxidoreductase</keyword>
<sequence length="302" mass="32960">MTETVLVTGGLGRSGRWLVDGLADDYHTVCVDVDHPGFEIDPRENVDFRALDLTDRGSTFDLVTDLDPDAVVHWGAIPAPERHAGGDVFENNTLSTYNVLVAAGRVDARVVWASSESSYGFPFAREKSLPDELPVTEAHAQRPEDPYGTSKVVGEEIAKMVVRRNDVSVTSIRPSWIQYPGEYNCRDLPSVDWDDPADLEAGAGNFWSYVDVRDVVSLVDAALDAGLPGHEAFHAAATENYLGSSTTEAVEAFFDRLPESCDLDGDDSALSTAKAERLLGWTPAHSWREAADEDVDDPVLYS</sequence>
<reference evidence="6" key="1">
    <citation type="submission" date="2016-10" db="EMBL/GenBank/DDBJ databases">
        <authorList>
            <person name="Varghese N."/>
            <person name="Submissions S."/>
        </authorList>
    </citation>
    <scope>NUCLEOTIDE SEQUENCE [LARGE SCALE GENOMIC DNA]</scope>
    <source>
        <strain evidence="6">CGMCC 1.10121</strain>
    </source>
</reference>
<dbReference type="Pfam" id="PF01370">
    <property type="entry name" value="Epimerase"/>
    <property type="match status" value="1"/>
</dbReference>
<evidence type="ECO:0000256" key="1">
    <source>
        <dbReference type="ARBA" id="ARBA00007637"/>
    </source>
</evidence>
<feature type="domain" description="NAD-dependent epimerase/dehydratase" evidence="4">
    <location>
        <begin position="5"/>
        <end position="225"/>
    </location>
</feature>
<evidence type="ECO:0000256" key="3">
    <source>
        <dbReference type="ARBA" id="ARBA00023027"/>
    </source>
</evidence>
<dbReference type="GO" id="GO:0016491">
    <property type="term" value="F:oxidoreductase activity"/>
    <property type="evidence" value="ECO:0007669"/>
    <property type="project" value="UniProtKB-KW"/>
</dbReference>
<comment type="similarity">
    <text evidence="1">Belongs to the NAD(P)-dependent epimerase/dehydratase family.</text>
</comment>
<dbReference type="CDD" id="cd08946">
    <property type="entry name" value="SDR_e"/>
    <property type="match status" value="1"/>
</dbReference>
<dbReference type="RefSeq" id="WP_089822650.1">
    <property type="nucleotide sequence ID" value="NZ_FODV01000003.1"/>
</dbReference>
<dbReference type="InterPro" id="IPR001509">
    <property type="entry name" value="Epimerase_deHydtase"/>
</dbReference>
<evidence type="ECO:0000313" key="5">
    <source>
        <dbReference type="EMBL" id="SEO58473.1"/>
    </source>
</evidence>
<dbReference type="Proteomes" id="UP000199126">
    <property type="component" value="Unassembled WGS sequence"/>
</dbReference>
<accession>A0A1H8QXN5</accession>
<dbReference type="Gene3D" id="3.40.50.720">
    <property type="entry name" value="NAD(P)-binding Rossmann-like Domain"/>
    <property type="match status" value="1"/>
</dbReference>
<proteinExistence type="inferred from homology"/>
<dbReference type="InterPro" id="IPR036291">
    <property type="entry name" value="NAD(P)-bd_dom_sf"/>
</dbReference>
<keyword evidence="3" id="KW-0520">NAD</keyword>
<name>A0A1H8QXN5_9EURY</name>
<dbReference type="EMBL" id="FODV01000003">
    <property type="protein sequence ID" value="SEO58473.1"/>
    <property type="molecule type" value="Genomic_DNA"/>
</dbReference>
<dbReference type="OrthoDB" id="199183at2157"/>
<evidence type="ECO:0000313" key="6">
    <source>
        <dbReference type="Proteomes" id="UP000199126"/>
    </source>
</evidence>
<dbReference type="PANTHER" id="PTHR43103:SF5">
    <property type="entry name" value="4-EPIMERASE, PUTATIVE (AFU_ORTHOLOGUE AFUA_7G00360)-RELATED"/>
    <property type="match status" value="1"/>
</dbReference>
<keyword evidence="6" id="KW-1185">Reference proteome</keyword>
<evidence type="ECO:0000259" key="4">
    <source>
        <dbReference type="Pfam" id="PF01370"/>
    </source>
</evidence>
<evidence type="ECO:0000256" key="2">
    <source>
        <dbReference type="ARBA" id="ARBA00023002"/>
    </source>
</evidence>
<dbReference type="PANTHER" id="PTHR43103">
    <property type="entry name" value="NUCLEOSIDE-DIPHOSPHATE-SUGAR EPIMERASE"/>
    <property type="match status" value="1"/>
</dbReference>
<protein>
    <submittedName>
        <fullName evidence="5">Nucleoside-diphosphate-sugar epimerase</fullName>
    </submittedName>
</protein>
<organism evidence="5 6">
    <name type="scientific">Halogranum amylolyticum</name>
    <dbReference type="NCBI Taxonomy" id="660520"/>
    <lineage>
        <taxon>Archaea</taxon>
        <taxon>Methanobacteriati</taxon>
        <taxon>Methanobacteriota</taxon>
        <taxon>Stenosarchaea group</taxon>
        <taxon>Halobacteria</taxon>
        <taxon>Halobacteriales</taxon>
        <taxon>Haloferacaceae</taxon>
    </lineage>
</organism>
<dbReference type="SUPFAM" id="SSF51735">
    <property type="entry name" value="NAD(P)-binding Rossmann-fold domains"/>
    <property type="match status" value="1"/>
</dbReference>
<gene>
    <name evidence="5" type="ORF">SAMN04487948_103349</name>
</gene>